<dbReference type="InterPro" id="IPR004449">
    <property type="entry name" value="SixA"/>
</dbReference>
<dbReference type="RefSeq" id="WP_084257219.1">
    <property type="nucleotide sequence ID" value="NZ_FWWV01000022.1"/>
</dbReference>
<proteinExistence type="predicted"/>
<dbReference type="Gene3D" id="3.40.50.1240">
    <property type="entry name" value="Phosphoglycerate mutase-like"/>
    <property type="match status" value="1"/>
</dbReference>
<dbReference type="GO" id="GO:0101006">
    <property type="term" value="F:protein histidine phosphatase activity"/>
    <property type="evidence" value="ECO:0007669"/>
    <property type="project" value="InterPro"/>
</dbReference>
<keyword evidence="2" id="KW-1185">Reference proteome</keyword>
<dbReference type="STRING" id="1122938.SAMN05660772_02553"/>
<sequence length="155" mass="17286">MRIFIMRHGEAELVAKSDAERNLTLHGIRQAEEQGSWLSEAANHIDKVIVSPYNRALQSYDHLAGNTDTALPSEIETWEAITPYGNSTIVVDYLTTLWKEGVKNVLIVSHLPFVEDLVTALCESPQQVGFSTGTIAEIEWEGEEGEFICSNRPEV</sequence>
<name>A0A1W1UXM6_9PAST</name>
<dbReference type="SUPFAM" id="SSF53254">
    <property type="entry name" value="Phosphoglycerate mutase-like"/>
    <property type="match status" value="1"/>
</dbReference>
<dbReference type="SMART" id="SM00855">
    <property type="entry name" value="PGAM"/>
    <property type="match status" value="1"/>
</dbReference>
<accession>A0A1W1UXM6</accession>
<dbReference type="InterPro" id="IPR029033">
    <property type="entry name" value="His_PPase_superfam"/>
</dbReference>
<dbReference type="Pfam" id="PF00300">
    <property type="entry name" value="His_Phos_1"/>
    <property type="match status" value="1"/>
</dbReference>
<evidence type="ECO:0000313" key="1">
    <source>
        <dbReference type="EMBL" id="SMB85833.1"/>
    </source>
</evidence>
<dbReference type="Proteomes" id="UP000192408">
    <property type="component" value="Unassembled WGS sequence"/>
</dbReference>
<dbReference type="InterPro" id="IPR013078">
    <property type="entry name" value="His_Pase_superF_clade-1"/>
</dbReference>
<gene>
    <name evidence="1" type="ORF">SAMN05660772_02553</name>
</gene>
<dbReference type="AlphaFoldDB" id="A0A1W1UXM6"/>
<protein>
    <submittedName>
        <fullName evidence="1">Phosphohistidine phosphatase, SixA</fullName>
    </submittedName>
</protein>
<dbReference type="CDD" id="cd07067">
    <property type="entry name" value="HP_PGM_like"/>
    <property type="match status" value="1"/>
</dbReference>
<evidence type="ECO:0000313" key="2">
    <source>
        <dbReference type="Proteomes" id="UP000192408"/>
    </source>
</evidence>
<dbReference type="GO" id="GO:0005737">
    <property type="term" value="C:cytoplasm"/>
    <property type="evidence" value="ECO:0007669"/>
    <property type="project" value="InterPro"/>
</dbReference>
<dbReference type="NCBIfam" id="TIGR00249">
    <property type="entry name" value="sixA"/>
    <property type="match status" value="1"/>
</dbReference>
<organism evidence="1 2">
    <name type="scientific">Pasteurella testudinis DSM 23072</name>
    <dbReference type="NCBI Taxonomy" id="1122938"/>
    <lineage>
        <taxon>Bacteria</taxon>
        <taxon>Pseudomonadati</taxon>
        <taxon>Pseudomonadota</taxon>
        <taxon>Gammaproteobacteria</taxon>
        <taxon>Pasteurellales</taxon>
        <taxon>Pasteurellaceae</taxon>
        <taxon>Pasteurella</taxon>
    </lineage>
</organism>
<reference evidence="2" key="1">
    <citation type="submission" date="2017-04" db="EMBL/GenBank/DDBJ databases">
        <authorList>
            <person name="Varghese N."/>
            <person name="Submissions S."/>
        </authorList>
    </citation>
    <scope>NUCLEOTIDE SEQUENCE [LARGE SCALE GENOMIC DNA]</scope>
    <source>
        <strain evidence="2">DSM 23072</strain>
    </source>
</reference>
<dbReference type="EMBL" id="FWWV01000022">
    <property type="protein sequence ID" value="SMB85833.1"/>
    <property type="molecule type" value="Genomic_DNA"/>
</dbReference>